<keyword evidence="5" id="KW-1185">Reference proteome</keyword>
<proteinExistence type="predicted"/>
<dbReference type="SUPFAM" id="SSF101473">
    <property type="entry name" value="DhaL-like"/>
    <property type="match status" value="1"/>
</dbReference>
<evidence type="ECO:0000259" key="3">
    <source>
        <dbReference type="PROSITE" id="PS51480"/>
    </source>
</evidence>
<protein>
    <submittedName>
        <fullName evidence="4">Dihydroxyacetone kinase subunit L</fullName>
    </submittedName>
</protein>
<dbReference type="InterPro" id="IPR036117">
    <property type="entry name" value="DhaL_dom_sf"/>
</dbReference>
<organism evidence="4 5">
    <name type="scientific">Porcincola intestinalis</name>
    <dbReference type="NCBI Taxonomy" id="2606632"/>
    <lineage>
        <taxon>Bacteria</taxon>
        <taxon>Bacillati</taxon>
        <taxon>Bacillota</taxon>
        <taxon>Clostridia</taxon>
        <taxon>Lachnospirales</taxon>
        <taxon>Lachnospiraceae</taxon>
        <taxon>Porcincola</taxon>
    </lineage>
</organism>
<dbReference type="EMBL" id="VULZ01000015">
    <property type="protein sequence ID" value="MSS15757.1"/>
    <property type="molecule type" value="Genomic_DNA"/>
</dbReference>
<name>A0A6L5X839_9FIRM</name>
<accession>A0A6L5X839</accession>
<evidence type="ECO:0000256" key="1">
    <source>
        <dbReference type="ARBA" id="ARBA00022679"/>
    </source>
</evidence>
<sequence length="211" mass="22130">MDTVRVSDLPALFQGVADIFEEQKDHLCEMDAAMGDGDLGLTMSKGYGALPGLIKDQMQESSVAKTLMKAAMKMQGLVPSTMGTLMSTGVMYGGKAVGDKPEMDVKDLAAFLEGFAAGIQKRGKCQPGDRTIYDSVSKAAEAGKKALEEGGGMKAVMDAAVEGAKEGVEATKEMTPKYGKAAVFAARAKGVEDQGAVAGMYLMEGLARYFS</sequence>
<keyword evidence="1" id="KW-0808">Transferase</keyword>
<comment type="caution">
    <text evidence="4">The sequence shown here is derived from an EMBL/GenBank/DDBJ whole genome shotgun (WGS) entry which is preliminary data.</text>
</comment>
<keyword evidence="2 4" id="KW-0418">Kinase</keyword>
<dbReference type="Pfam" id="PF02734">
    <property type="entry name" value="Dak2"/>
    <property type="match status" value="1"/>
</dbReference>
<dbReference type="PANTHER" id="PTHR28629:SF4">
    <property type="entry name" value="TRIOKINASE_FMN CYCLASE"/>
    <property type="match status" value="1"/>
</dbReference>
<dbReference type="InterPro" id="IPR004007">
    <property type="entry name" value="DhaL_dom"/>
</dbReference>
<dbReference type="InterPro" id="IPR050861">
    <property type="entry name" value="Dihydroxyacetone_Kinase"/>
</dbReference>
<dbReference type="RefSeq" id="WP_154526930.1">
    <property type="nucleotide sequence ID" value="NZ_JAQYJL010000007.1"/>
</dbReference>
<dbReference type="Proteomes" id="UP000481852">
    <property type="component" value="Unassembled WGS sequence"/>
</dbReference>
<dbReference type="AlphaFoldDB" id="A0A6L5X839"/>
<evidence type="ECO:0000313" key="5">
    <source>
        <dbReference type="Proteomes" id="UP000481852"/>
    </source>
</evidence>
<evidence type="ECO:0000256" key="2">
    <source>
        <dbReference type="ARBA" id="ARBA00022777"/>
    </source>
</evidence>
<dbReference type="PROSITE" id="PS51480">
    <property type="entry name" value="DHAL"/>
    <property type="match status" value="1"/>
</dbReference>
<dbReference type="PANTHER" id="PTHR28629">
    <property type="entry name" value="TRIOKINASE/FMN CYCLASE"/>
    <property type="match status" value="1"/>
</dbReference>
<gene>
    <name evidence="4" type="ORF">FYJ35_12085</name>
</gene>
<reference evidence="4 5" key="1">
    <citation type="submission" date="2019-08" db="EMBL/GenBank/DDBJ databases">
        <title>In-depth cultivation of the pig gut microbiome towards novel bacterial diversity and tailored functional studies.</title>
        <authorList>
            <person name="Wylensek D."/>
            <person name="Hitch T.C.A."/>
            <person name="Clavel T."/>
        </authorList>
    </citation>
    <scope>NUCLEOTIDE SEQUENCE [LARGE SCALE GENOMIC DNA]</scope>
    <source>
        <strain evidence="4 5">Oil+RF-744-WCA-WT-11</strain>
    </source>
</reference>
<dbReference type="GO" id="GO:0005829">
    <property type="term" value="C:cytosol"/>
    <property type="evidence" value="ECO:0007669"/>
    <property type="project" value="TreeGrafter"/>
</dbReference>
<dbReference type="GO" id="GO:0004371">
    <property type="term" value="F:glycerone kinase activity"/>
    <property type="evidence" value="ECO:0007669"/>
    <property type="project" value="InterPro"/>
</dbReference>
<dbReference type="SMART" id="SM01120">
    <property type="entry name" value="Dak2"/>
    <property type="match status" value="1"/>
</dbReference>
<dbReference type="GO" id="GO:0019563">
    <property type="term" value="P:glycerol catabolic process"/>
    <property type="evidence" value="ECO:0007669"/>
    <property type="project" value="TreeGrafter"/>
</dbReference>
<evidence type="ECO:0000313" key="4">
    <source>
        <dbReference type="EMBL" id="MSS15757.1"/>
    </source>
</evidence>
<dbReference type="Gene3D" id="1.25.40.340">
    <property type="match status" value="1"/>
</dbReference>
<feature type="domain" description="DhaL" evidence="3">
    <location>
        <begin position="7"/>
        <end position="208"/>
    </location>
</feature>